<reference evidence="1 2" key="1">
    <citation type="submission" date="2019-02" db="EMBL/GenBank/DDBJ databases">
        <authorList>
            <consortium name="Pathogen Informatics"/>
        </authorList>
    </citation>
    <scope>NUCLEOTIDE SEQUENCE [LARGE SCALE GENOMIC DNA]</scope>
    <source>
        <strain evidence="1 2">078GUE027</strain>
    </source>
</reference>
<name>A0AAX3GYD4_CLODI</name>
<dbReference type="Proteomes" id="UP000346772">
    <property type="component" value="Unassembled WGS sequence"/>
</dbReference>
<dbReference type="EMBL" id="CAADAT010000005">
    <property type="protein sequence ID" value="VFD53713.1"/>
    <property type="molecule type" value="Genomic_DNA"/>
</dbReference>
<gene>
    <name evidence="1" type="ORF">SAMEA1710456_01187</name>
</gene>
<sequence>MSNEKYIIKNILLKTLRKLRNNNSYGYDISEFKDMYELFIENEDVFVSIRKLAKYDF</sequence>
<dbReference type="RefSeq" id="WP_003422490.1">
    <property type="nucleotide sequence ID" value="NZ_BEHB01000006.1"/>
</dbReference>
<accession>A0AAX3GYD4</accession>
<protein>
    <submittedName>
        <fullName evidence="1">Uncharacterized protein</fullName>
    </submittedName>
</protein>
<dbReference type="AlphaFoldDB" id="A0AAX3GYD4"/>
<proteinExistence type="predicted"/>
<evidence type="ECO:0000313" key="2">
    <source>
        <dbReference type="Proteomes" id="UP000346772"/>
    </source>
</evidence>
<comment type="caution">
    <text evidence="1">The sequence shown here is derived from an EMBL/GenBank/DDBJ whole genome shotgun (WGS) entry which is preliminary data.</text>
</comment>
<evidence type="ECO:0000313" key="1">
    <source>
        <dbReference type="EMBL" id="VFD53713.1"/>
    </source>
</evidence>
<organism evidence="1 2">
    <name type="scientific">Clostridioides difficile</name>
    <name type="common">Peptoclostridium difficile</name>
    <dbReference type="NCBI Taxonomy" id="1496"/>
    <lineage>
        <taxon>Bacteria</taxon>
        <taxon>Bacillati</taxon>
        <taxon>Bacillota</taxon>
        <taxon>Clostridia</taxon>
        <taxon>Peptostreptococcales</taxon>
        <taxon>Peptostreptococcaceae</taxon>
        <taxon>Clostridioides</taxon>
    </lineage>
</organism>